<name>A0ABP1B3Y5_9BRYO</name>
<evidence type="ECO:0000313" key="4">
    <source>
        <dbReference type="Proteomes" id="UP001497522"/>
    </source>
</evidence>
<evidence type="ECO:0000256" key="1">
    <source>
        <dbReference type="SAM" id="MobiDB-lite"/>
    </source>
</evidence>
<reference evidence="3" key="1">
    <citation type="submission" date="2024-03" db="EMBL/GenBank/DDBJ databases">
        <authorList>
            <consortium name="ELIXIR-Norway"/>
            <consortium name="Elixir Norway"/>
        </authorList>
    </citation>
    <scope>NUCLEOTIDE SEQUENCE</scope>
</reference>
<organism evidence="3 4">
    <name type="scientific">Sphagnum jensenii</name>
    <dbReference type="NCBI Taxonomy" id="128206"/>
    <lineage>
        <taxon>Eukaryota</taxon>
        <taxon>Viridiplantae</taxon>
        <taxon>Streptophyta</taxon>
        <taxon>Embryophyta</taxon>
        <taxon>Bryophyta</taxon>
        <taxon>Sphagnophytina</taxon>
        <taxon>Sphagnopsida</taxon>
        <taxon>Sphagnales</taxon>
        <taxon>Sphagnaceae</taxon>
        <taxon>Sphagnum</taxon>
    </lineage>
</organism>
<protein>
    <submittedName>
        <fullName evidence="3">Uncharacterized protein</fullName>
    </submittedName>
</protein>
<dbReference type="Proteomes" id="UP001497522">
    <property type="component" value="Chromosome 19"/>
</dbReference>
<accession>A0ABP1B3Y5</accession>
<proteinExistence type="predicted"/>
<keyword evidence="2" id="KW-1133">Transmembrane helix</keyword>
<feature type="transmembrane region" description="Helical" evidence="2">
    <location>
        <begin position="44"/>
        <end position="69"/>
    </location>
</feature>
<evidence type="ECO:0000256" key="2">
    <source>
        <dbReference type="SAM" id="Phobius"/>
    </source>
</evidence>
<keyword evidence="2" id="KW-0472">Membrane</keyword>
<keyword evidence="2" id="KW-0812">Transmembrane</keyword>
<dbReference type="InterPro" id="IPR037485">
    <property type="entry name" value="PEX22"/>
</dbReference>
<dbReference type="Pfam" id="PF22978">
    <property type="entry name" value="HAD_Pex22"/>
    <property type="match status" value="1"/>
</dbReference>
<dbReference type="PANTHER" id="PTHR34126">
    <property type="entry name" value="PEROXISOME BIOGENESIS PROTEIN 22"/>
    <property type="match status" value="1"/>
</dbReference>
<dbReference type="EMBL" id="OZ023720">
    <property type="protein sequence ID" value="CAK9869653.1"/>
    <property type="molecule type" value="Genomic_DNA"/>
</dbReference>
<sequence>MGDSRIAEELVQLLRGVSASLTLKLSHFISLLSRYNNNNASSSVGAAAAAAATAAGVTLALLFCTWRYWRMPRRISSSSSRRRSNRSSRGPSNQSNKREEEEEGSPSSSSSSSLSSLEMEGSSTAVARAMAQAAKRGSNSTSAEGGGGDCNVPKKLPSLMKSVRQQLKGGRKMTCQLLGVILQESTAEELQKHAVVRPQVVQVLLEIAGACDLYLMARVMDDASEELVLAALDCVGFFTVPGTNRNKVLFCSTEAGRSSFVRQLEPDWHVDILGDTIAGFCCHHLLGIFEQIIKLRMQQAVKLRM</sequence>
<feature type="region of interest" description="Disordered" evidence="1">
    <location>
        <begin position="75"/>
        <end position="155"/>
    </location>
</feature>
<dbReference type="PANTHER" id="PTHR34126:SF1">
    <property type="entry name" value="PEROXISOME BIOGENESIS PROTEIN 22"/>
    <property type="match status" value="1"/>
</dbReference>
<feature type="compositionally biased region" description="Low complexity" evidence="1">
    <location>
        <begin position="105"/>
        <end position="134"/>
    </location>
</feature>
<evidence type="ECO:0000313" key="3">
    <source>
        <dbReference type="EMBL" id="CAK9869653.1"/>
    </source>
</evidence>
<keyword evidence="4" id="KW-1185">Reference proteome</keyword>
<gene>
    <name evidence="3" type="ORF">CSSPJE1EN2_LOCUS12411</name>
</gene>